<dbReference type="Proteomes" id="UP001432322">
    <property type="component" value="Unassembled WGS sequence"/>
</dbReference>
<evidence type="ECO:0000313" key="3">
    <source>
        <dbReference type="EMBL" id="GMT34300.1"/>
    </source>
</evidence>
<dbReference type="PANTHER" id="PTHR31751">
    <property type="entry name" value="SI:CH211-108C17.2-RELATED-RELATED"/>
    <property type="match status" value="1"/>
</dbReference>
<comment type="caution">
    <text evidence="3">The sequence shown here is derived from an EMBL/GenBank/DDBJ whole genome shotgun (WGS) entry which is preliminary data.</text>
</comment>
<sequence length="534" mass="61314">SQNVEEEEELDNDLLEDEEIEGGKRYQIVELECLKKLFKRCGECGSLVDSSTIKIRSCASAIVVSYDCLPCNEELQWESQTKVGSGRGRVFSLNHFLPIAAFSTGTPLPRLNDLAKVLDLSIPSDSSMRRKIRVVGCEAIQRVFNKKQEEAREIEKNVAGDVGLQVSIDGQYCTPWFNATNCKVTAIDCETRLALAGVALHKNEEGIDGKSIRMESVGSLRALEELIDDGFLIRTRVNDQNATVNKKLREHPKTAAIVGKHDWWHVIRPLRKEWHKAVKTTPDLLPLLRKFFNHLYYAHTKYTEEEDRPKALEVVKSYIMHCQGIHRWKKSEDFKLVTKCDHTALKRKKKGETRLKLKADAPELLMAKQLIFSEKFAKGFLSAATLIDTALNECYHSLSLMYAPKRFAFSPFYYRLKTKVALLHYNGLVLEDMMGTRKETGNTLLPRRGKVVVAVKRNRGVGTHYWREEVMATSYNVLEERNDQQYARRIGVPEDDVYDDIIEWWEEKEREIRAMEEYERDEGGEGEQEDDGDD</sequence>
<evidence type="ECO:0000256" key="1">
    <source>
        <dbReference type="SAM" id="MobiDB-lite"/>
    </source>
</evidence>
<feature type="region of interest" description="Disordered" evidence="1">
    <location>
        <begin position="515"/>
        <end position="534"/>
    </location>
</feature>
<proteinExistence type="predicted"/>
<reference evidence="3" key="1">
    <citation type="submission" date="2023-10" db="EMBL/GenBank/DDBJ databases">
        <title>Genome assembly of Pristionchus species.</title>
        <authorList>
            <person name="Yoshida K."/>
            <person name="Sommer R.J."/>
        </authorList>
    </citation>
    <scope>NUCLEOTIDE SEQUENCE</scope>
    <source>
        <strain evidence="3">RS5133</strain>
    </source>
</reference>
<evidence type="ECO:0000259" key="2">
    <source>
        <dbReference type="Pfam" id="PF20700"/>
    </source>
</evidence>
<keyword evidence="4" id="KW-1185">Reference proteome</keyword>
<dbReference type="InterPro" id="IPR049012">
    <property type="entry name" value="Mutator_transp_dom"/>
</dbReference>
<feature type="non-terminal residue" evidence="3">
    <location>
        <position position="534"/>
    </location>
</feature>
<dbReference type="AlphaFoldDB" id="A0AAV5WUL7"/>
<feature type="domain" description="Mutator-like transposase" evidence="2">
    <location>
        <begin position="34"/>
        <end position="195"/>
    </location>
</feature>
<protein>
    <recommendedName>
        <fullName evidence="2">Mutator-like transposase domain-containing protein</fullName>
    </recommendedName>
</protein>
<gene>
    <name evidence="3" type="ORF">PFISCL1PPCAC_25597</name>
</gene>
<feature type="compositionally biased region" description="Acidic residues" evidence="1">
    <location>
        <begin position="524"/>
        <end position="534"/>
    </location>
</feature>
<name>A0AAV5WUL7_9BILA</name>
<accession>A0AAV5WUL7</accession>
<organism evidence="3 4">
    <name type="scientific">Pristionchus fissidentatus</name>
    <dbReference type="NCBI Taxonomy" id="1538716"/>
    <lineage>
        <taxon>Eukaryota</taxon>
        <taxon>Metazoa</taxon>
        <taxon>Ecdysozoa</taxon>
        <taxon>Nematoda</taxon>
        <taxon>Chromadorea</taxon>
        <taxon>Rhabditida</taxon>
        <taxon>Rhabditina</taxon>
        <taxon>Diplogasteromorpha</taxon>
        <taxon>Diplogasteroidea</taxon>
        <taxon>Neodiplogasteridae</taxon>
        <taxon>Pristionchus</taxon>
    </lineage>
</organism>
<dbReference type="Pfam" id="PF20700">
    <property type="entry name" value="Mutator"/>
    <property type="match status" value="1"/>
</dbReference>
<feature type="non-terminal residue" evidence="3">
    <location>
        <position position="1"/>
    </location>
</feature>
<dbReference type="PANTHER" id="PTHR31751:SF42">
    <property type="entry name" value="PROTEIN CBG10204"/>
    <property type="match status" value="1"/>
</dbReference>
<dbReference type="EMBL" id="BTSY01000006">
    <property type="protein sequence ID" value="GMT34300.1"/>
    <property type="molecule type" value="Genomic_DNA"/>
</dbReference>
<evidence type="ECO:0000313" key="4">
    <source>
        <dbReference type="Proteomes" id="UP001432322"/>
    </source>
</evidence>